<accession>A0A0F9V5Z0</accession>
<feature type="domain" description="DUF1553" evidence="2">
    <location>
        <begin position="266"/>
        <end position="499"/>
    </location>
</feature>
<comment type="caution">
    <text evidence="3">The sequence shown here is derived from an EMBL/GenBank/DDBJ whole genome shotgun (WGS) entry which is preliminary data.</text>
</comment>
<dbReference type="PANTHER" id="PTHR35889">
    <property type="entry name" value="CYCLOINULO-OLIGOSACCHARIDE FRUCTANOTRANSFERASE-RELATED"/>
    <property type="match status" value="1"/>
</dbReference>
<evidence type="ECO:0008006" key="4">
    <source>
        <dbReference type="Google" id="ProtNLM"/>
    </source>
</evidence>
<evidence type="ECO:0000259" key="2">
    <source>
        <dbReference type="Pfam" id="PF07587"/>
    </source>
</evidence>
<dbReference type="Pfam" id="PF07583">
    <property type="entry name" value="PSCyt2"/>
    <property type="match status" value="1"/>
</dbReference>
<name>A0A0F9V5Z0_9ZZZZ</name>
<dbReference type="EMBL" id="LAZR01000073">
    <property type="protein sequence ID" value="KKN95127.1"/>
    <property type="molecule type" value="Genomic_DNA"/>
</dbReference>
<reference evidence="3" key="1">
    <citation type="journal article" date="2015" name="Nature">
        <title>Complex archaea that bridge the gap between prokaryotes and eukaryotes.</title>
        <authorList>
            <person name="Spang A."/>
            <person name="Saw J.H."/>
            <person name="Jorgensen S.L."/>
            <person name="Zaremba-Niedzwiedzka K."/>
            <person name="Martijn J."/>
            <person name="Lind A.E."/>
            <person name="van Eijk R."/>
            <person name="Schleper C."/>
            <person name="Guy L."/>
            <person name="Ettema T.J."/>
        </authorList>
    </citation>
    <scope>NUCLEOTIDE SEQUENCE</scope>
</reference>
<sequence length="528" mass="59382">MLIIAAIGASVAMMTAVAAEGPEARGADRQRPAAETDGNRIDELVFGKLKELGIEPSALCSDAVFLRRVYLDVIGTLPAPRDVRGFLADKSPDKRSALIDELLERDEFADYWAMKWCDILRVKSELPSNLWPNAVQAYHRWIRTAIRDNMPYDRFARELLTSSGSNFRVPQVNFYRAVGQKKPQEIADVVALTFMGARTKSWNAGRRAGMAGLFAKVGYKTTAEWKEEIVYFDPAGELLNPTTGKPQAPVLPDGTEAALSAADDPRVAFADWLVAPENPWFARCIVNRIWFWLLGRGIIHEVDDIRPDNPPQNPELLAWLEKELVGQAFDLKHIYRLILNSRTYQLSAEHTPENIDDEVNFSHYTVRRLGAEVLIDAICQITGTTESYTSRIPEPHTFIPANQRSIALADGSISSPFLETFGRPPRDTGYASERNNDSSPAQRLHLLNSTHIHQKIRTSRKLGQLIKRAGRRPQIVRALYITILSRRPTAAEEKVALAYLQSDGLNRREGAIDLAWALLNTKEFMFRH</sequence>
<organism evidence="3">
    <name type="scientific">marine sediment metagenome</name>
    <dbReference type="NCBI Taxonomy" id="412755"/>
    <lineage>
        <taxon>unclassified sequences</taxon>
        <taxon>metagenomes</taxon>
        <taxon>ecological metagenomes</taxon>
    </lineage>
</organism>
<gene>
    <name evidence="3" type="ORF">LCGC14_0181960</name>
</gene>
<dbReference type="AlphaFoldDB" id="A0A0F9V5Z0"/>
<evidence type="ECO:0000259" key="1">
    <source>
        <dbReference type="Pfam" id="PF07583"/>
    </source>
</evidence>
<evidence type="ECO:0000313" key="3">
    <source>
        <dbReference type="EMBL" id="KKN95127.1"/>
    </source>
</evidence>
<protein>
    <recommendedName>
        <fullName evidence="4">DUF1553 domain-containing protein</fullName>
    </recommendedName>
</protein>
<dbReference type="InterPro" id="IPR022655">
    <property type="entry name" value="DUF1553"/>
</dbReference>
<dbReference type="InterPro" id="IPR011444">
    <property type="entry name" value="DUF1549"/>
</dbReference>
<dbReference type="Pfam" id="PF07587">
    <property type="entry name" value="PSD1"/>
    <property type="match status" value="1"/>
</dbReference>
<proteinExistence type="predicted"/>
<dbReference type="PANTHER" id="PTHR35889:SF3">
    <property type="entry name" value="F-BOX DOMAIN-CONTAINING PROTEIN"/>
    <property type="match status" value="1"/>
</dbReference>
<feature type="domain" description="DUF1549" evidence="1">
    <location>
        <begin position="40"/>
        <end position="179"/>
    </location>
</feature>